<keyword evidence="2" id="KW-1185">Reference proteome</keyword>
<proteinExistence type="predicted"/>
<gene>
    <name evidence="3" type="primary">LOC140015921</name>
</gene>
<dbReference type="PANTHER" id="PTHR33116:SF86">
    <property type="entry name" value="REVERSE TRANSCRIPTASE DOMAIN-CONTAINING PROTEIN"/>
    <property type="match status" value="1"/>
</dbReference>
<dbReference type="RefSeq" id="XP_071924855.1">
    <property type="nucleotide sequence ID" value="XM_072068754.1"/>
</dbReference>
<sequence>MAMTTYAMSCFKLSSKLCKYISSRMARFWWGEKDGKSKLHWCSWKKLAQEKENGGLGFKDLLRFNRALLGKQSIMGAREEVEEGIRRKIGNGRSTMVWDDKGGGKGESRSISQDRLADGEEMFLGSRQGDVSGRDE</sequence>
<evidence type="ECO:0000313" key="3">
    <source>
        <dbReference type="RefSeq" id="XP_071924855.1"/>
    </source>
</evidence>
<protein>
    <submittedName>
        <fullName evidence="3">Uncharacterized mitochondrial protein AtMg00310-like</fullName>
    </submittedName>
</protein>
<organism evidence="2 3">
    <name type="scientific">Coffea arabica</name>
    <name type="common">Arabian coffee</name>
    <dbReference type="NCBI Taxonomy" id="13443"/>
    <lineage>
        <taxon>Eukaryota</taxon>
        <taxon>Viridiplantae</taxon>
        <taxon>Streptophyta</taxon>
        <taxon>Embryophyta</taxon>
        <taxon>Tracheophyta</taxon>
        <taxon>Spermatophyta</taxon>
        <taxon>Magnoliopsida</taxon>
        <taxon>eudicotyledons</taxon>
        <taxon>Gunneridae</taxon>
        <taxon>Pentapetalae</taxon>
        <taxon>asterids</taxon>
        <taxon>lamiids</taxon>
        <taxon>Gentianales</taxon>
        <taxon>Rubiaceae</taxon>
        <taxon>Ixoroideae</taxon>
        <taxon>Gardenieae complex</taxon>
        <taxon>Bertiereae - Coffeeae clade</taxon>
        <taxon>Coffeeae</taxon>
        <taxon>Coffea</taxon>
    </lineage>
</organism>
<dbReference type="GeneID" id="140015921"/>
<name>A0ABM4VZ93_COFAR</name>
<feature type="compositionally biased region" description="Basic and acidic residues" evidence="1">
    <location>
        <begin position="98"/>
        <end position="108"/>
    </location>
</feature>
<evidence type="ECO:0000313" key="2">
    <source>
        <dbReference type="Proteomes" id="UP001652660"/>
    </source>
</evidence>
<dbReference type="Proteomes" id="UP001652660">
    <property type="component" value="Chromosome 10c"/>
</dbReference>
<reference evidence="3" key="1">
    <citation type="submission" date="2025-08" db="UniProtKB">
        <authorList>
            <consortium name="RefSeq"/>
        </authorList>
    </citation>
    <scope>IDENTIFICATION</scope>
    <source>
        <tissue evidence="3">Leaves</tissue>
    </source>
</reference>
<evidence type="ECO:0000256" key="1">
    <source>
        <dbReference type="SAM" id="MobiDB-lite"/>
    </source>
</evidence>
<accession>A0ABM4VZ93</accession>
<feature type="region of interest" description="Disordered" evidence="1">
    <location>
        <begin position="94"/>
        <end position="113"/>
    </location>
</feature>
<dbReference type="PANTHER" id="PTHR33116">
    <property type="entry name" value="REVERSE TRANSCRIPTASE ZINC-BINDING DOMAIN-CONTAINING PROTEIN-RELATED-RELATED"/>
    <property type="match status" value="1"/>
</dbReference>